<organism evidence="3 4">
    <name type="scientific">Glonium stellatum</name>
    <dbReference type="NCBI Taxonomy" id="574774"/>
    <lineage>
        <taxon>Eukaryota</taxon>
        <taxon>Fungi</taxon>
        <taxon>Dikarya</taxon>
        <taxon>Ascomycota</taxon>
        <taxon>Pezizomycotina</taxon>
        <taxon>Dothideomycetes</taxon>
        <taxon>Pleosporomycetidae</taxon>
        <taxon>Gloniales</taxon>
        <taxon>Gloniaceae</taxon>
        <taxon>Glonium</taxon>
    </lineage>
</organism>
<evidence type="ECO:0000313" key="4">
    <source>
        <dbReference type="Proteomes" id="UP000250140"/>
    </source>
</evidence>
<dbReference type="PANTHER" id="PTHR12736:SF7">
    <property type="entry name" value="LANC-LIKE PROTEIN 3"/>
    <property type="match status" value="1"/>
</dbReference>
<dbReference type="GO" id="GO:0031179">
    <property type="term" value="P:peptide modification"/>
    <property type="evidence" value="ECO:0007669"/>
    <property type="project" value="InterPro"/>
</dbReference>
<dbReference type="InterPro" id="IPR012341">
    <property type="entry name" value="6hp_glycosidase-like_sf"/>
</dbReference>
<keyword evidence="1" id="KW-0862">Zinc</keyword>
<dbReference type="EMBL" id="KV749871">
    <property type="protein sequence ID" value="OCL07449.1"/>
    <property type="molecule type" value="Genomic_DNA"/>
</dbReference>
<gene>
    <name evidence="3" type="ORF">AOQ84DRAFT_222877</name>
</gene>
<feature type="binding site" evidence="1">
    <location>
        <position position="267"/>
    </location>
    <ligand>
        <name>Zn(2+)</name>
        <dbReference type="ChEBI" id="CHEBI:29105"/>
    </ligand>
</feature>
<proteinExistence type="predicted"/>
<dbReference type="SMART" id="SM01260">
    <property type="entry name" value="LANC_like"/>
    <property type="match status" value="1"/>
</dbReference>
<dbReference type="PRINTS" id="PR01950">
    <property type="entry name" value="LANCSUPER"/>
</dbReference>
<dbReference type="AlphaFoldDB" id="A0A8E2EYZ4"/>
<dbReference type="GO" id="GO:0005886">
    <property type="term" value="C:plasma membrane"/>
    <property type="evidence" value="ECO:0007669"/>
    <property type="project" value="TreeGrafter"/>
</dbReference>
<dbReference type="GO" id="GO:0046872">
    <property type="term" value="F:metal ion binding"/>
    <property type="evidence" value="ECO:0007669"/>
    <property type="project" value="UniProtKB-KW"/>
</dbReference>
<evidence type="ECO:0000256" key="1">
    <source>
        <dbReference type="PIRSR" id="PIRSR607822-1"/>
    </source>
</evidence>
<dbReference type="InterPro" id="IPR007822">
    <property type="entry name" value="LANC-like"/>
</dbReference>
<dbReference type="Gene3D" id="1.50.10.10">
    <property type="match status" value="1"/>
</dbReference>
<feature type="region of interest" description="Disordered" evidence="2">
    <location>
        <begin position="516"/>
        <end position="538"/>
    </location>
</feature>
<evidence type="ECO:0000313" key="3">
    <source>
        <dbReference type="EMBL" id="OCL07449.1"/>
    </source>
</evidence>
<reference evidence="3 4" key="1">
    <citation type="journal article" date="2016" name="Nat. Commun.">
        <title>Ectomycorrhizal ecology is imprinted in the genome of the dominant symbiotic fungus Cenococcum geophilum.</title>
        <authorList>
            <consortium name="DOE Joint Genome Institute"/>
            <person name="Peter M."/>
            <person name="Kohler A."/>
            <person name="Ohm R.A."/>
            <person name="Kuo A."/>
            <person name="Krutzmann J."/>
            <person name="Morin E."/>
            <person name="Arend M."/>
            <person name="Barry K.W."/>
            <person name="Binder M."/>
            <person name="Choi C."/>
            <person name="Clum A."/>
            <person name="Copeland A."/>
            <person name="Grisel N."/>
            <person name="Haridas S."/>
            <person name="Kipfer T."/>
            <person name="LaButti K."/>
            <person name="Lindquist E."/>
            <person name="Lipzen A."/>
            <person name="Maire R."/>
            <person name="Meier B."/>
            <person name="Mihaltcheva S."/>
            <person name="Molinier V."/>
            <person name="Murat C."/>
            <person name="Poggeler S."/>
            <person name="Quandt C.A."/>
            <person name="Sperisen C."/>
            <person name="Tritt A."/>
            <person name="Tisserant E."/>
            <person name="Crous P.W."/>
            <person name="Henrissat B."/>
            <person name="Nehls U."/>
            <person name="Egli S."/>
            <person name="Spatafora J.W."/>
            <person name="Grigoriev I.V."/>
            <person name="Martin F.M."/>
        </authorList>
    </citation>
    <scope>NUCLEOTIDE SEQUENCE [LARGE SCALE GENOMIC DNA]</scope>
    <source>
        <strain evidence="3 4">CBS 207.34</strain>
    </source>
</reference>
<protein>
    <submittedName>
        <fullName evidence="3">Uncharacterized protein</fullName>
    </submittedName>
</protein>
<dbReference type="Proteomes" id="UP000250140">
    <property type="component" value="Unassembled WGS sequence"/>
</dbReference>
<sequence>MAEGPAAAPPRPPRYFRNDAELSRRDPYKQLTASLNRLVTEHPPDKIAPGGGLYYGPISVAYLFYTLHKLYPDLTVDDYSMNTWSAAYIEQAQANMKQYAGPTTAACGISDDIMALLALFAASAKDRDTVQELCDYAAVTTDEDASNEWLYGRAGYLYLLRLVRASFVDDDDDNDDDDKKTLELIDDTAAEVIDAVLDAPRPWKWHGKAYLGAAHGAVGIITQVVLTDPTMAPRLEPELAALLSYQFESGNFPSHIPPGKDRLVQFCHGAPGVVASLLSIRRFFPALDDRIERVVARARECVLERGLLTKEPCLCHGISGNALALEDREFEHFLSYTTGHEIKCMERDGVLEKSDDPASLWCGEAGRAWAWAVADKRLEKRFLGPLHYLSFHLPSPNLGDFDLPVHLPSPQPPIEQLTYQKRAARNNTPCHSTSTSSAVSQEENLLAESLLAVSPPAPDPFILQHHRCRRPRPCCGARPASQVGLWVAQANGFGSGSGADEVGKWDGVGDRDVAGMDSAGGGGDGRSGCSLGGEWEVW</sequence>
<dbReference type="Pfam" id="PF05147">
    <property type="entry name" value="LANC_like"/>
    <property type="match status" value="1"/>
</dbReference>
<dbReference type="OrthoDB" id="10257263at2759"/>
<keyword evidence="4" id="KW-1185">Reference proteome</keyword>
<dbReference type="CDD" id="cd04794">
    <property type="entry name" value="euk_LANCL"/>
    <property type="match status" value="1"/>
</dbReference>
<keyword evidence="1" id="KW-0479">Metal-binding</keyword>
<feature type="compositionally biased region" description="Low complexity" evidence="2">
    <location>
        <begin position="527"/>
        <end position="538"/>
    </location>
</feature>
<dbReference type="SUPFAM" id="SSF158745">
    <property type="entry name" value="LanC-like"/>
    <property type="match status" value="1"/>
</dbReference>
<name>A0A8E2EYZ4_9PEZI</name>
<feature type="binding site" evidence="1">
    <location>
        <position position="316"/>
    </location>
    <ligand>
        <name>Zn(2+)</name>
        <dbReference type="ChEBI" id="CHEBI:29105"/>
    </ligand>
</feature>
<feature type="binding site" evidence="1">
    <location>
        <position position="315"/>
    </location>
    <ligand>
        <name>Zn(2+)</name>
        <dbReference type="ChEBI" id="CHEBI:29105"/>
    </ligand>
</feature>
<dbReference type="PANTHER" id="PTHR12736">
    <property type="entry name" value="LANC-LIKE PROTEIN"/>
    <property type="match status" value="1"/>
</dbReference>
<accession>A0A8E2EYZ4</accession>
<evidence type="ECO:0000256" key="2">
    <source>
        <dbReference type="SAM" id="MobiDB-lite"/>
    </source>
</evidence>
<dbReference type="GO" id="GO:0005975">
    <property type="term" value="P:carbohydrate metabolic process"/>
    <property type="evidence" value="ECO:0007669"/>
    <property type="project" value="InterPro"/>
</dbReference>